<name>A0AAW1KUI9_SAPOF</name>
<reference evidence="1 2" key="1">
    <citation type="submission" date="2024-03" db="EMBL/GenBank/DDBJ databases">
        <title>WGS assembly of Saponaria officinalis var. Norfolk2.</title>
        <authorList>
            <person name="Jenkins J."/>
            <person name="Shu S."/>
            <person name="Grimwood J."/>
            <person name="Barry K."/>
            <person name="Goodstein D."/>
            <person name="Schmutz J."/>
            <person name="Leebens-Mack J."/>
            <person name="Osbourn A."/>
        </authorList>
    </citation>
    <scope>NUCLEOTIDE SEQUENCE [LARGE SCALE GENOMIC DNA]</scope>
    <source>
        <strain evidence="2">cv. Norfolk2</strain>
        <strain evidence="1">JIC</strain>
        <tissue evidence="1">Leaf</tissue>
    </source>
</reference>
<dbReference type="PANTHER" id="PTHR31390:SF2">
    <property type="entry name" value="EXPRESSED PROTEIN"/>
    <property type="match status" value="1"/>
</dbReference>
<evidence type="ECO:0000313" key="2">
    <source>
        <dbReference type="Proteomes" id="UP001443914"/>
    </source>
</evidence>
<protein>
    <submittedName>
        <fullName evidence="1">Uncharacterized protein</fullName>
    </submittedName>
</protein>
<evidence type="ECO:0000313" key="1">
    <source>
        <dbReference type="EMBL" id="KAK9724238.1"/>
    </source>
</evidence>
<dbReference type="PANTHER" id="PTHR31390">
    <property type="entry name" value="EXPRESSED PROTEIN"/>
    <property type="match status" value="1"/>
</dbReference>
<keyword evidence="2" id="KW-1185">Reference proteome</keyword>
<dbReference type="InterPro" id="IPR021916">
    <property type="entry name" value="DUF3527"/>
</dbReference>
<dbReference type="Proteomes" id="UP001443914">
    <property type="component" value="Unassembled WGS sequence"/>
</dbReference>
<dbReference type="EMBL" id="JBDFQZ010000005">
    <property type="protein sequence ID" value="KAK9724238.1"/>
    <property type="molecule type" value="Genomic_DNA"/>
</dbReference>
<dbReference type="Pfam" id="PF12043">
    <property type="entry name" value="DUF3527"/>
    <property type="match status" value="1"/>
</dbReference>
<accession>A0AAW1KUI9</accession>
<gene>
    <name evidence="1" type="ORF">RND81_05G057700</name>
</gene>
<proteinExistence type="predicted"/>
<dbReference type="EMBL" id="JBDFQZ010000005">
    <property type="protein sequence ID" value="KAK9724237.1"/>
    <property type="molecule type" value="Genomic_DNA"/>
</dbReference>
<comment type="caution">
    <text evidence="1">The sequence shown here is derived from an EMBL/GenBank/DDBJ whole genome shotgun (WGS) entry which is preliminary data.</text>
</comment>
<sequence length="582" mass="64443">MGNKYPDSQKDDDALPISDCKEWTLAKDEKPGRTIVLKLIQSETCEKSFHELFVKQSRPLGIRIPKQLVSLDEKYLKQCFERIVSTNLSSLDMGFLSDNTSFGNLNSCDVPKFAVEYPMTVGVEEFVLSSVDDGIVGSITGGNNTMNILSSPLFRKLGISDHDTRLIGTKSFENKRRVSSDYKGSPGRLTLSPRKPVKETLAFRNNVYKNNFVQKNPVSDLSSSLVPDQSPGSNFCKGMLQCTWDDGIPCFEFSLDGHKEVYVANAAKAEVTREKVLDYVYSFHVKASGRKSSDISGIESDLIGKMKVSTTFSLCAGNLKLVETEFVLVGTSDNCAREIHPFTRNSRSRKLSKVMEMFKTGPSHNKQRSYSVFGGSRAIPEEFSVDRNLESKPELLENEFLPNLELAAVVVKDRLQNEDQQEEVGGWGLKFLEKFRVKPTVDSSECCRSNVRNCSTSIDILVPAGPHGGPITRNGGPSSLVERWRSSGRCDCGGWDIGCPLKVLKARPRNEDGFPNSASHGDCKSFDIFPEGLDQITPTLKMANISKGLYFISFQSSVLSALQCFAIAVATIHSKSPTLRHN</sequence>
<dbReference type="AlphaFoldDB" id="A0AAW1KUI9"/>
<organism evidence="1 2">
    <name type="scientific">Saponaria officinalis</name>
    <name type="common">Common soapwort</name>
    <name type="synonym">Lychnis saponaria</name>
    <dbReference type="NCBI Taxonomy" id="3572"/>
    <lineage>
        <taxon>Eukaryota</taxon>
        <taxon>Viridiplantae</taxon>
        <taxon>Streptophyta</taxon>
        <taxon>Embryophyta</taxon>
        <taxon>Tracheophyta</taxon>
        <taxon>Spermatophyta</taxon>
        <taxon>Magnoliopsida</taxon>
        <taxon>eudicotyledons</taxon>
        <taxon>Gunneridae</taxon>
        <taxon>Pentapetalae</taxon>
        <taxon>Caryophyllales</taxon>
        <taxon>Caryophyllaceae</taxon>
        <taxon>Caryophylleae</taxon>
        <taxon>Saponaria</taxon>
    </lineage>
</organism>